<proteinExistence type="predicted"/>
<dbReference type="EMBL" id="JBDFQZ010000002">
    <property type="protein sequence ID" value="KAK9748206.1"/>
    <property type="molecule type" value="Genomic_DNA"/>
</dbReference>
<dbReference type="AlphaFoldDB" id="A0AAW1MRN4"/>
<evidence type="ECO:0008006" key="5">
    <source>
        <dbReference type="Google" id="ProtNLM"/>
    </source>
</evidence>
<evidence type="ECO:0000256" key="2">
    <source>
        <dbReference type="SAM" id="MobiDB-lite"/>
    </source>
</evidence>
<feature type="compositionally biased region" description="Basic and acidic residues" evidence="2">
    <location>
        <begin position="134"/>
        <end position="145"/>
    </location>
</feature>
<evidence type="ECO:0000313" key="4">
    <source>
        <dbReference type="Proteomes" id="UP001443914"/>
    </source>
</evidence>
<organism evidence="3 4">
    <name type="scientific">Saponaria officinalis</name>
    <name type="common">Common soapwort</name>
    <name type="synonym">Lychnis saponaria</name>
    <dbReference type="NCBI Taxonomy" id="3572"/>
    <lineage>
        <taxon>Eukaryota</taxon>
        <taxon>Viridiplantae</taxon>
        <taxon>Streptophyta</taxon>
        <taxon>Embryophyta</taxon>
        <taxon>Tracheophyta</taxon>
        <taxon>Spermatophyta</taxon>
        <taxon>Magnoliopsida</taxon>
        <taxon>eudicotyledons</taxon>
        <taxon>Gunneridae</taxon>
        <taxon>Pentapetalae</taxon>
        <taxon>Caryophyllales</taxon>
        <taxon>Caryophyllaceae</taxon>
        <taxon>Caryophylleae</taxon>
        <taxon>Saponaria</taxon>
    </lineage>
</organism>
<gene>
    <name evidence="3" type="ORF">RND81_02G043100</name>
</gene>
<protein>
    <recommendedName>
        <fullName evidence="5">No apical meristem-associated C-terminal domain-containing protein</fullName>
    </recommendedName>
</protein>
<feature type="compositionally biased region" description="Acidic residues" evidence="2">
    <location>
        <begin position="109"/>
        <end position="123"/>
    </location>
</feature>
<dbReference type="PANTHER" id="PTHR45023">
    <property type="match status" value="1"/>
</dbReference>
<reference evidence="3" key="1">
    <citation type="submission" date="2024-03" db="EMBL/GenBank/DDBJ databases">
        <title>WGS assembly of Saponaria officinalis var. Norfolk2.</title>
        <authorList>
            <person name="Jenkins J."/>
            <person name="Shu S."/>
            <person name="Grimwood J."/>
            <person name="Barry K."/>
            <person name="Goodstein D."/>
            <person name="Schmutz J."/>
            <person name="Leebens-Mack J."/>
            <person name="Osbourn A."/>
        </authorList>
    </citation>
    <scope>NUCLEOTIDE SEQUENCE [LARGE SCALE GENOMIC DNA]</scope>
    <source>
        <strain evidence="3">JIC</strain>
    </source>
</reference>
<comment type="caution">
    <text evidence="3">The sequence shown here is derived from an EMBL/GenBank/DDBJ whole genome shotgun (WGS) entry which is preliminary data.</text>
</comment>
<keyword evidence="4" id="KW-1185">Reference proteome</keyword>
<accession>A0AAW1MRN4</accession>
<keyword evidence="1" id="KW-0175">Coiled coil</keyword>
<name>A0AAW1MRN4_SAPOF</name>
<feature type="coiled-coil region" evidence="1">
    <location>
        <begin position="176"/>
        <end position="203"/>
    </location>
</feature>
<evidence type="ECO:0000256" key="1">
    <source>
        <dbReference type="SAM" id="Coils"/>
    </source>
</evidence>
<sequence>MSTWIIVSTNAIHGKNNQAIILWKKVWKLYDEARWGKKSGKNEADVVAAAQKLYEDSDPKGKYYTDLELLNNVLCKNVKWNLEQMNYNFNDELSSQSRSSSKRSRVDEIDISTNDDDDDDESIPETPPSVNRTDSIHIRPEGRDAAKKKRSDKSVCTESSFHPELNAHLLEMNFTRNKSTETMIQIQREKNEAKQRCAEMCNLTTLSSKPTPTNDDLDTIQFQRRKIWGDFSG</sequence>
<feature type="region of interest" description="Disordered" evidence="2">
    <location>
        <begin position="92"/>
        <end position="159"/>
    </location>
</feature>
<dbReference type="PANTHER" id="PTHR45023:SF4">
    <property type="entry name" value="GLYCINE-RICH PROTEIN-RELATED"/>
    <property type="match status" value="1"/>
</dbReference>
<evidence type="ECO:0000313" key="3">
    <source>
        <dbReference type="EMBL" id="KAK9748206.1"/>
    </source>
</evidence>
<dbReference type="Proteomes" id="UP001443914">
    <property type="component" value="Unassembled WGS sequence"/>
</dbReference>